<evidence type="ECO:0000313" key="3">
    <source>
        <dbReference type="Proteomes" id="UP000614350"/>
    </source>
</evidence>
<comment type="caution">
    <text evidence="2">The sequence shown here is derived from an EMBL/GenBank/DDBJ whole genome shotgun (WGS) entry which is preliminary data.</text>
</comment>
<organism evidence="2 3">
    <name type="scientific">Vespula vulgaris</name>
    <name type="common">Yellow jacket</name>
    <name type="synonym">Wasp</name>
    <dbReference type="NCBI Taxonomy" id="7454"/>
    <lineage>
        <taxon>Eukaryota</taxon>
        <taxon>Metazoa</taxon>
        <taxon>Ecdysozoa</taxon>
        <taxon>Arthropoda</taxon>
        <taxon>Hexapoda</taxon>
        <taxon>Insecta</taxon>
        <taxon>Pterygota</taxon>
        <taxon>Neoptera</taxon>
        <taxon>Endopterygota</taxon>
        <taxon>Hymenoptera</taxon>
        <taxon>Apocrita</taxon>
        <taxon>Aculeata</taxon>
        <taxon>Vespoidea</taxon>
        <taxon>Vespidae</taxon>
        <taxon>Vespinae</taxon>
        <taxon>Vespula</taxon>
    </lineage>
</organism>
<gene>
    <name evidence="2" type="ORF">HZH66_014667</name>
</gene>
<evidence type="ECO:0000313" key="2">
    <source>
        <dbReference type="EMBL" id="KAF7380312.1"/>
    </source>
</evidence>
<dbReference type="EMBL" id="JACSEA010000022">
    <property type="protein sequence ID" value="KAF7380312.1"/>
    <property type="molecule type" value="Genomic_DNA"/>
</dbReference>
<keyword evidence="3" id="KW-1185">Reference proteome</keyword>
<name>A0A834MPA5_VESVU</name>
<feature type="domain" description="PiggyBac transposable element-derived protein" evidence="1">
    <location>
        <begin position="122"/>
        <end position="191"/>
    </location>
</feature>
<reference evidence="2" key="1">
    <citation type="journal article" date="2020" name="G3 (Bethesda)">
        <title>High-Quality Assemblies for Three Invasive Social Wasps from the &lt;i&gt;Vespula&lt;/i&gt; Genus.</title>
        <authorList>
            <person name="Harrop T.W.R."/>
            <person name="Guhlin J."/>
            <person name="McLaughlin G.M."/>
            <person name="Permina E."/>
            <person name="Stockwell P."/>
            <person name="Gilligan J."/>
            <person name="Le Lec M.F."/>
            <person name="Gruber M.A.M."/>
            <person name="Quinn O."/>
            <person name="Lovegrove M."/>
            <person name="Duncan E.J."/>
            <person name="Remnant E.J."/>
            <person name="Van Eeckhoven J."/>
            <person name="Graham B."/>
            <person name="Knapp R.A."/>
            <person name="Langford K.W."/>
            <person name="Kronenberg Z."/>
            <person name="Press M.O."/>
            <person name="Eacker S.M."/>
            <person name="Wilson-Rankin E.E."/>
            <person name="Purcell J."/>
            <person name="Lester P.J."/>
            <person name="Dearden P.K."/>
        </authorList>
    </citation>
    <scope>NUCLEOTIDE SEQUENCE</scope>
    <source>
        <strain evidence="2">Marl-1</strain>
    </source>
</reference>
<dbReference type="InterPro" id="IPR029526">
    <property type="entry name" value="PGBD"/>
</dbReference>
<protein>
    <recommendedName>
        <fullName evidence="1">PiggyBac transposable element-derived protein domain-containing protein</fullName>
    </recommendedName>
</protein>
<dbReference type="AlphaFoldDB" id="A0A834MPA5"/>
<dbReference type="Proteomes" id="UP000614350">
    <property type="component" value="Unassembled WGS sequence"/>
</dbReference>
<proteinExistence type="predicted"/>
<evidence type="ECO:0000259" key="1">
    <source>
        <dbReference type="Pfam" id="PF13843"/>
    </source>
</evidence>
<accession>A0A834MPA5</accession>
<sequence>MRQLERRFYGALVFYTGILMTTKQHSTWVLSRVSLNFIVIAKKTLFSKLSSLINIGSDQFSSSKAIVNEINESSGQDSDEIRDVRSRKIRIIDSETNSETIEDADSSQWIRCGDSEEMTPRLFFINRFVKEIVSGTNNYAKKKLEGKTLSSNSIWRSWRDVTNEEFWAFITIIIDISIMQLANLQEYRSRNNIILIREHVCNEVYTLADSNTGYICGILPYYGSLTIQQLVGPDVPVSMIIPIHF</sequence>
<dbReference type="Pfam" id="PF13843">
    <property type="entry name" value="DDE_Tnp_1_7"/>
    <property type="match status" value="1"/>
</dbReference>